<feature type="transmembrane region" description="Helical" evidence="3">
    <location>
        <begin position="187"/>
        <end position="205"/>
    </location>
</feature>
<keyword evidence="3" id="KW-0812">Transmembrane</keyword>
<evidence type="ECO:0000313" key="5">
    <source>
        <dbReference type="Proteomes" id="UP000001554"/>
    </source>
</evidence>
<keyword evidence="2" id="KW-0047">Antifreeze protein</keyword>
<reference evidence="5" key="2">
    <citation type="journal article" date="2020" name="Nat. Ecol. Evol.">
        <title>Deeply conserved synteny resolves early events in vertebrate evolution.</title>
        <authorList>
            <person name="Simakov O."/>
            <person name="Marletaz F."/>
            <person name="Yue J.X."/>
            <person name="O'Connell B."/>
            <person name="Jenkins J."/>
            <person name="Brandt A."/>
            <person name="Calef R."/>
            <person name="Tung C.H."/>
            <person name="Huang T.K."/>
            <person name="Schmutz J."/>
            <person name="Satoh N."/>
            <person name="Yu J.K."/>
            <person name="Putnam N.H."/>
            <person name="Green R.E."/>
            <person name="Rokhsar D.S."/>
        </authorList>
    </citation>
    <scope>NUCLEOTIDE SEQUENCE [LARGE SCALE GENOMIC DNA]</scope>
    <source>
        <strain evidence="5">S238N-H82</strain>
    </source>
</reference>
<reference evidence="6" key="1">
    <citation type="journal article" date="2016" name="Genome Biol. Evol.">
        <title>Conserved non-coding elements in the most distant genera of cephalochordates: the Goldilocks principle.</title>
        <authorList>
            <person name="Yue J.X."/>
            <person name="Kozmikova I."/>
            <person name="Ono H."/>
            <person name="Nossa C.W."/>
            <person name="Kozmik Z."/>
            <person name="Putnam N.H."/>
            <person name="Yu J.K."/>
            <person name="Holland L.Z."/>
        </authorList>
    </citation>
    <scope>NUCLEOTIDE SEQUENCE</scope>
</reference>
<keyword evidence="3" id="KW-0472">Membrane</keyword>
<keyword evidence="4" id="KW-0732">Signal</keyword>
<dbReference type="PRINTS" id="PR00308">
    <property type="entry name" value="ANTIFREEZEI"/>
</dbReference>
<accession>A0A9J7MBL0</accession>
<dbReference type="GO" id="GO:0016172">
    <property type="term" value="F:antifreeze activity"/>
    <property type="evidence" value="ECO:0007669"/>
    <property type="project" value="InterPro"/>
</dbReference>
<dbReference type="AlphaFoldDB" id="A0A9J7MBL0"/>
<protein>
    <submittedName>
        <fullName evidence="6">Spore coat protein SP65-like</fullName>
    </submittedName>
</protein>
<dbReference type="GeneID" id="118429713"/>
<sequence length="209" mass="20205">MKITLTVLVVLAVAAGVDAASTVAATTAAGAATTAAAAATTAAAGAATTAAAGAATTAAAGAATTAAAGTGANNAATTAGAGATTAQTPVSCLSCNETHAGCENATDAYNNTITCTGGCWVYREETSSNAVTYSRGCGRSDTSDTACQTEHQSERCMTVSGVNVCRRCCTAANCNHAALMLTGKATAAHVSFGVLMASLVMVVFARESA</sequence>
<reference evidence="6" key="3">
    <citation type="submission" date="2025-08" db="UniProtKB">
        <authorList>
            <consortium name="RefSeq"/>
        </authorList>
    </citation>
    <scope>IDENTIFICATION</scope>
</reference>
<dbReference type="Proteomes" id="UP000001554">
    <property type="component" value="Chromosome 13"/>
</dbReference>
<proteinExistence type="inferred from homology"/>
<name>A0A9J7MBL0_BRAFL</name>
<keyword evidence="5" id="KW-1185">Reference proteome</keyword>
<evidence type="ECO:0000256" key="2">
    <source>
        <dbReference type="ARBA" id="ARBA00023076"/>
    </source>
</evidence>
<organism evidence="5 6">
    <name type="scientific">Branchiostoma floridae</name>
    <name type="common">Florida lancelet</name>
    <name type="synonym">Amphioxus</name>
    <dbReference type="NCBI Taxonomy" id="7739"/>
    <lineage>
        <taxon>Eukaryota</taxon>
        <taxon>Metazoa</taxon>
        <taxon>Chordata</taxon>
        <taxon>Cephalochordata</taxon>
        <taxon>Leptocardii</taxon>
        <taxon>Amphioxiformes</taxon>
        <taxon>Branchiostomatidae</taxon>
        <taxon>Branchiostoma</taxon>
    </lineage>
</organism>
<dbReference type="KEGG" id="bfo:118429713"/>
<comment type="similarity">
    <text evidence="1">Belongs to the type-I AFP family.</text>
</comment>
<evidence type="ECO:0000256" key="3">
    <source>
        <dbReference type="SAM" id="Phobius"/>
    </source>
</evidence>
<evidence type="ECO:0000313" key="6">
    <source>
        <dbReference type="RefSeq" id="XP_035696220.1"/>
    </source>
</evidence>
<keyword evidence="3" id="KW-1133">Transmembrane helix</keyword>
<gene>
    <name evidence="6" type="primary">LOC118429713</name>
</gene>
<dbReference type="InterPro" id="IPR000104">
    <property type="entry name" value="Antifreeze_1"/>
</dbReference>
<evidence type="ECO:0000256" key="4">
    <source>
        <dbReference type="SAM" id="SignalP"/>
    </source>
</evidence>
<feature type="signal peptide" evidence="4">
    <location>
        <begin position="1"/>
        <end position="19"/>
    </location>
</feature>
<evidence type="ECO:0000256" key="1">
    <source>
        <dbReference type="ARBA" id="ARBA00006358"/>
    </source>
</evidence>
<feature type="chain" id="PRO_5039931649" evidence="4">
    <location>
        <begin position="20"/>
        <end position="209"/>
    </location>
</feature>
<dbReference type="RefSeq" id="XP_035696220.1">
    <property type="nucleotide sequence ID" value="XM_035840327.1"/>
</dbReference>
<dbReference type="OrthoDB" id="10065575at2759"/>